<dbReference type="RefSeq" id="WP_093248659.1">
    <property type="nucleotide sequence ID" value="NZ_FNGP01000001.1"/>
</dbReference>
<dbReference type="AlphaFoldDB" id="A0A1G9HTT2"/>
<accession>A0A1G9HTT2</accession>
<dbReference type="PANTHER" id="PTHR33542">
    <property type="entry name" value="SIROHYDROCHLORIN FERROCHELATASE, CHLOROPLASTIC"/>
    <property type="match status" value="1"/>
</dbReference>
<dbReference type="Proteomes" id="UP000199475">
    <property type="component" value="Unassembled WGS sequence"/>
</dbReference>
<dbReference type="SUPFAM" id="SSF53800">
    <property type="entry name" value="Chelatase"/>
    <property type="match status" value="1"/>
</dbReference>
<evidence type="ECO:0000256" key="2">
    <source>
        <dbReference type="ARBA" id="ARBA00023239"/>
    </source>
</evidence>
<dbReference type="Gene3D" id="3.40.50.1400">
    <property type="match status" value="2"/>
</dbReference>
<dbReference type="PANTHER" id="PTHR33542:SF5">
    <property type="entry name" value="FERROCHELATASE CHE1"/>
    <property type="match status" value="1"/>
</dbReference>
<organism evidence="3 4">
    <name type="scientific">Tessaracoccus oleiagri</name>
    <dbReference type="NCBI Taxonomy" id="686624"/>
    <lineage>
        <taxon>Bacteria</taxon>
        <taxon>Bacillati</taxon>
        <taxon>Actinomycetota</taxon>
        <taxon>Actinomycetes</taxon>
        <taxon>Propionibacteriales</taxon>
        <taxon>Propionibacteriaceae</taxon>
        <taxon>Tessaracoccus</taxon>
    </lineage>
</organism>
<reference evidence="3 4" key="1">
    <citation type="submission" date="2016-10" db="EMBL/GenBank/DDBJ databases">
        <authorList>
            <person name="de Groot N.N."/>
        </authorList>
    </citation>
    <scope>NUCLEOTIDE SEQUENCE [LARGE SCALE GENOMIC DNA]</scope>
    <source>
        <strain evidence="3 4">CGMCC 1.9159</strain>
    </source>
</reference>
<evidence type="ECO:0000313" key="3">
    <source>
        <dbReference type="EMBL" id="SDL16226.1"/>
    </source>
</evidence>
<dbReference type="EMBL" id="FNGP01000001">
    <property type="protein sequence ID" value="SDL16226.1"/>
    <property type="molecule type" value="Genomic_DNA"/>
</dbReference>
<dbReference type="Pfam" id="PF01903">
    <property type="entry name" value="CbiX"/>
    <property type="match status" value="2"/>
</dbReference>
<dbReference type="STRING" id="686624.SAMN04488242_0515"/>
<dbReference type="GO" id="GO:0016829">
    <property type="term" value="F:lyase activity"/>
    <property type="evidence" value="ECO:0007669"/>
    <property type="project" value="UniProtKB-KW"/>
</dbReference>
<evidence type="ECO:0000256" key="1">
    <source>
        <dbReference type="ARBA" id="ARBA00022723"/>
    </source>
</evidence>
<dbReference type="GO" id="GO:0046872">
    <property type="term" value="F:metal ion binding"/>
    <property type="evidence" value="ECO:0007669"/>
    <property type="project" value="UniProtKB-KW"/>
</dbReference>
<keyword evidence="2" id="KW-0456">Lyase</keyword>
<dbReference type="InterPro" id="IPR050963">
    <property type="entry name" value="Sirohydro_Cobaltochel/CbiX"/>
</dbReference>
<keyword evidence="1" id="KW-0479">Metal-binding</keyword>
<name>A0A1G9HTT2_9ACTN</name>
<dbReference type="InterPro" id="IPR002762">
    <property type="entry name" value="CbiX-like"/>
</dbReference>
<dbReference type="OrthoDB" id="7345302at2"/>
<sequence>MSATLVIALHGTRRRSGTEFAERLRDTVADALPGVRVELGWVDIHDELLAETVQRFDRSVIVPAFLAAGYHVAHDVTAAVGASGGRAVATPHVGPGLVDAIADRLRAAGPLGDGVVLAAIGSKRAGATAEVLATAERVARLVGRPVEAGFIYASSPSLDEAAARLRARGLTDLTVATHALCPGLYQDHIAALGLRAVAEPIGIHPHLVSAIVERYLDAARAEAA</sequence>
<proteinExistence type="predicted"/>
<keyword evidence="4" id="KW-1185">Reference proteome</keyword>
<protein>
    <submittedName>
        <fullName evidence="3">Sirohydrochlorin ferrochelatase</fullName>
    </submittedName>
</protein>
<evidence type="ECO:0000313" key="4">
    <source>
        <dbReference type="Proteomes" id="UP000199475"/>
    </source>
</evidence>
<gene>
    <name evidence="3" type="ORF">SAMN04488242_0515</name>
</gene>